<dbReference type="EMBL" id="MU855342">
    <property type="protein sequence ID" value="KAK3905899.1"/>
    <property type="molecule type" value="Genomic_DNA"/>
</dbReference>
<dbReference type="Pfam" id="PF14938">
    <property type="entry name" value="SNAP"/>
    <property type="match status" value="1"/>
</dbReference>
<dbReference type="AlphaFoldDB" id="A0AAN6RX08"/>
<dbReference type="PROSITE" id="PS50005">
    <property type="entry name" value="TPR"/>
    <property type="match status" value="1"/>
</dbReference>
<comment type="similarity">
    <text evidence="1">Belongs to the SNAP family.</text>
</comment>
<keyword evidence="4" id="KW-0802">TPR repeat</keyword>
<keyword evidence="6" id="KW-1185">Reference proteome</keyword>
<dbReference type="InterPro" id="IPR000744">
    <property type="entry name" value="NSF_attach"/>
</dbReference>
<dbReference type="GO" id="GO:0031201">
    <property type="term" value="C:SNARE complex"/>
    <property type="evidence" value="ECO:0007669"/>
    <property type="project" value="TreeGrafter"/>
</dbReference>
<dbReference type="SUPFAM" id="SSF48452">
    <property type="entry name" value="TPR-like"/>
    <property type="match status" value="1"/>
</dbReference>
<evidence type="ECO:0000313" key="5">
    <source>
        <dbReference type="EMBL" id="KAK3905899.1"/>
    </source>
</evidence>
<evidence type="ECO:0000256" key="2">
    <source>
        <dbReference type="ARBA" id="ARBA00022448"/>
    </source>
</evidence>
<dbReference type="Gene3D" id="1.25.40.10">
    <property type="entry name" value="Tetratricopeptide repeat domain"/>
    <property type="match status" value="1"/>
</dbReference>
<dbReference type="GO" id="GO:0019905">
    <property type="term" value="F:syntaxin binding"/>
    <property type="evidence" value="ECO:0007669"/>
    <property type="project" value="TreeGrafter"/>
</dbReference>
<dbReference type="Proteomes" id="UP001303889">
    <property type="component" value="Unassembled WGS sequence"/>
</dbReference>
<dbReference type="InterPro" id="IPR011990">
    <property type="entry name" value="TPR-like_helical_dom_sf"/>
</dbReference>
<reference evidence="5" key="2">
    <citation type="submission" date="2023-05" db="EMBL/GenBank/DDBJ databases">
        <authorList>
            <consortium name="Lawrence Berkeley National Laboratory"/>
            <person name="Steindorff A."/>
            <person name="Hensen N."/>
            <person name="Bonometti L."/>
            <person name="Westerberg I."/>
            <person name="Brannstrom I.O."/>
            <person name="Guillou S."/>
            <person name="Cros-Aarteil S."/>
            <person name="Calhoun S."/>
            <person name="Haridas S."/>
            <person name="Kuo A."/>
            <person name="Mondo S."/>
            <person name="Pangilinan J."/>
            <person name="Riley R."/>
            <person name="Labutti K."/>
            <person name="Andreopoulos B."/>
            <person name="Lipzen A."/>
            <person name="Chen C."/>
            <person name="Yanf M."/>
            <person name="Daum C."/>
            <person name="Ng V."/>
            <person name="Clum A."/>
            <person name="Ohm R."/>
            <person name="Martin F."/>
            <person name="Silar P."/>
            <person name="Natvig D."/>
            <person name="Lalanne C."/>
            <person name="Gautier V."/>
            <person name="Ament-Velasquez S.L."/>
            <person name="Kruys A."/>
            <person name="Hutchinson M.I."/>
            <person name="Powell A.J."/>
            <person name="Barry K."/>
            <person name="Miller A.N."/>
            <person name="Grigoriev I.V."/>
            <person name="Debuchy R."/>
            <person name="Gladieux P."/>
            <person name="Thoren M.H."/>
            <person name="Johannesson H."/>
        </authorList>
    </citation>
    <scope>NUCLEOTIDE SEQUENCE</scope>
    <source>
        <strain evidence="5">CBS 103.79</strain>
    </source>
</reference>
<dbReference type="PANTHER" id="PTHR13768:SF8">
    <property type="entry name" value="ALPHA-SOLUBLE NSF ATTACHMENT PROTEIN"/>
    <property type="match status" value="1"/>
</dbReference>
<evidence type="ECO:0000313" key="6">
    <source>
        <dbReference type="Proteomes" id="UP001303889"/>
    </source>
</evidence>
<evidence type="ECO:0000256" key="1">
    <source>
        <dbReference type="ARBA" id="ARBA00010050"/>
    </source>
</evidence>
<dbReference type="PRINTS" id="PR00448">
    <property type="entry name" value="NSFATTACHMNT"/>
</dbReference>
<feature type="repeat" description="TPR" evidence="4">
    <location>
        <begin position="52"/>
        <end position="85"/>
    </location>
</feature>
<sequence>MNPAPTGAEAQRALGLAEEANQLVQQAKKSLESTSGFWSFAVDKSDKQRNAVALYKSAAKAYVEAKQYEEAGKALDAAVEIRENQIKKERDQEDIVISSKEVAYLRVDAFNAYKNTNFEAAMRCMGLALEGFRRFGDASSFARAASVAAEALENHDDRKGAMALYGEMGRRYQESGKFESNAATQYEKEAELAALEGDYFKAVESYEKAADLRLPSISSSTAKKNWFKAGLCALATKDLVTVQRNLQTYLGKDPLWERDRDYQLLSDLMEAIGAGDQQAFTQKVFAYDQMSKFKPWETAILVKIKNGIEEADNEFA</sequence>
<evidence type="ECO:0000256" key="4">
    <source>
        <dbReference type="PROSITE-ProRule" id="PRU00339"/>
    </source>
</evidence>
<gene>
    <name evidence="5" type="ORF">C8A05DRAFT_30258</name>
</gene>
<protein>
    <submittedName>
        <fullName evidence="5">Soluble NSF attachment protein</fullName>
    </submittedName>
</protein>
<dbReference type="GO" id="GO:0006886">
    <property type="term" value="P:intracellular protein transport"/>
    <property type="evidence" value="ECO:0007669"/>
    <property type="project" value="InterPro"/>
</dbReference>
<proteinExistence type="inferred from homology"/>
<dbReference type="GO" id="GO:0005483">
    <property type="term" value="F:soluble NSF attachment protein activity"/>
    <property type="evidence" value="ECO:0007669"/>
    <property type="project" value="TreeGrafter"/>
</dbReference>
<dbReference type="InterPro" id="IPR019734">
    <property type="entry name" value="TPR_rpt"/>
</dbReference>
<name>A0AAN6RX08_9PEZI</name>
<evidence type="ECO:0000256" key="3">
    <source>
        <dbReference type="ARBA" id="ARBA00022927"/>
    </source>
</evidence>
<organism evidence="5 6">
    <name type="scientific">Staphylotrichum tortipilum</name>
    <dbReference type="NCBI Taxonomy" id="2831512"/>
    <lineage>
        <taxon>Eukaryota</taxon>
        <taxon>Fungi</taxon>
        <taxon>Dikarya</taxon>
        <taxon>Ascomycota</taxon>
        <taxon>Pezizomycotina</taxon>
        <taxon>Sordariomycetes</taxon>
        <taxon>Sordariomycetidae</taxon>
        <taxon>Sordariales</taxon>
        <taxon>Chaetomiaceae</taxon>
        <taxon>Staphylotrichum</taxon>
    </lineage>
</organism>
<keyword evidence="3" id="KW-0653">Protein transport</keyword>
<comment type="caution">
    <text evidence="5">The sequence shown here is derived from an EMBL/GenBank/DDBJ whole genome shotgun (WGS) entry which is preliminary data.</text>
</comment>
<reference evidence="5" key="1">
    <citation type="journal article" date="2023" name="Mol. Phylogenet. Evol.">
        <title>Genome-scale phylogeny and comparative genomics of the fungal order Sordariales.</title>
        <authorList>
            <person name="Hensen N."/>
            <person name="Bonometti L."/>
            <person name="Westerberg I."/>
            <person name="Brannstrom I.O."/>
            <person name="Guillou S."/>
            <person name="Cros-Aarteil S."/>
            <person name="Calhoun S."/>
            <person name="Haridas S."/>
            <person name="Kuo A."/>
            <person name="Mondo S."/>
            <person name="Pangilinan J."/>
            <person name="Riley R."/>
            <person name="LaButti K."/>
            <person name="Andreopoulos B."/>
            <person name="Lipzen A."/>
            <person name="Chen C."/>
            <person name="Yan M."/>
            <person name="Daum C."/>
            <person name="Ng V."/>
            <person name="Clum A."/>
            <person name="Steindorff A."/>
            <person name="Ohm R.A."/>
            <person name="Martin F."/>
            <person name="Silar P."/>
            <person name="Natvig D.O."/>
            <person name="Lalanne C."/>
            <person name="Gautier V."/>
            <person name="Ament-Velasquez S.L."/>
            <person name="Kruys A."/>
            <person name="Hutchinson M.I."/>
            <person name="Powell A.J."/>
            <person name="Barry K."/>
            <person name="Miller A.N."/>
            <person name="Grigoriev I.V."/>
            <person name="Debuchy R."/>
            <person name="Gladieux P."/>
            <person name="Hiltunen Thoren M."/>
            <person name="Johannesson H."/>
        </authorList>
    </citation>
    <scope>NUCLEOTIDE SEQUENCE</scope>
    <source>
        <strain evidence="5">CBS 103.79</strain>
    </source>
</reference>
<dbReference type="PANTHER" id="PTHR13768">
    <property type="entry name" value="SOLUBLE NSF ATTACHMENT PROTEIN SNAP"/>
    <property type="match status" value="1"/>
</dbReference>
<keyword evidence="2" id="KW-0813">Transport</keyword>
<dbReference type="GO" id="GO:0035494">
    <property type="term" value="P:SNARE complex disassembly"/>
    <property type="evidence" value="ECO:0007669"/>
    <property type="project" value="TreeGrafter"/>
</dbReference>
<dbReference type="GO" id="GO:0005774">
    <property type="term" value="C:vacuolar membrane"/>
    <property type="evidence" value="ECO:0007669"/>
    <property type="project" value="TreeGrafter"/>
</dbReference>
<accession>A0AAN6RX08</accession>